<protein>
    <submittedName>
        <fullName evidence="1">ATP-dependent DNA helicase PIF6</fullName>
    </submittedName>
</protein>
<reference evidence="1" key="1">
    <citation type="submission" date="2021-07" db="EMBL/GenBank/DDBJ databases">
        <authorList>
            <person name="Catto M.A."/>
            <person name="Jacobson A."/>
            <person name="Kennedy G."/>
            <person name="Labadie P."/>
            <person name="Hunt B.G."/>
            <person name="Srinivasan R."/>
        </authorList>
    </citation>
    <scope>NUCLEOTIDE SEQUENCE</scope>
    <source>
        <strain evidence="1">PL_HMW_Pooled</strain>
        <tissue evidence="1">Head</tissue>
    </source>
</reference>
<gene>
    <name evidence="1" type="ORF">KUF71_006456</name>
</gene>
<dbReference type="Proteomes" id="UP001219518">
    <property type="component" value="Unassembled WGS sequence"/>
</dbReference>
<sequence>MLRSNLWTEGGLVNGCVGYVTDIVYCDAIDLDFPSFIMVKFDSFYGPTLEDGSIPITRIMKSWSVSNIYCTRYQFPLTLAYAITVHKSQGLTLSKCVLHLDNPEIMAGIFYVAMSRVRAKSDLMISGSSVNSPLFKINEANYRSKIEGKTWLLQRRF</sequence>
<proteinExistence type="predicted"/>
<evidence type="ECO:0000313" key="2">
    <source>
        <dbReference type="Proteomes" id="UP001219518"/>
    </source>
</evidence>
<keyword evidence="1" id="KW-0547">Nucleotide-binding</keyword>
<dbReference type="AlphaFoldDB" id="A0AAE1H9J4"/>
<accession>A0AAE1H9J4</accession>
<dbReference type="GO" id="GO:0004386">
    <property type="term" value="F:helicase activity"/>
    <property type="evidence" value="ECO:0007669"/>
    <property type="project" value="UniProtKB-KW"/>
</dbReference>
<comment type="caution">
    <text evidence="1">The sequence shown here is derived from an EMBL/GenBank/DDBJ whole genome shotgun (WGS) entry which is preliminary data.</text>
</comment>
<keyword evidence="2" id="KW-1185">Reference proteome</keyword>
<dbReference type="PANTHER" id="PTHR47642">
    <property type="entry name" value="ATP-DEPENDENT DNA HELICASE"/>
    <property type="match status" value="1"/>
</dbReference>
<reference evidence="1" key="2">
    <citation type="journal article" date="2023" name="BMC Genomics">
        <title>Pest status, molecular evolution, and epigenetic factors derived from the genome assembly of Frankliniella fusca, a thysanopteran phytovirus vector.</title>
        <authorList>
            <person name="Catto M.A."/>
            <person name="Labadie P.E."/>
            <person name="Jacobson A.L."/>
            <person name="Kennedy G.G."/>
            <person name="Srinivasan R."/>
            <person name="Hunt B.G."/>
        </authorList>
    </citation>
    <scope>NUCLEOTIDE SEQUENCE</scope>
    <source>
        <strain evidence="1">PL_HMW_Pooled</strain>
    </source>
</reference>
<organism evidence="1 2">
    <name type="scientific">Frankliniella fusca</name>
    <dbReference type="NCBI Taxonomy" id="407009"/>
    <lineage>
        <taxon>Eukaryota</taxon>
        <taxon>Metazoa</taxon>
        <taxon>Ecdysozoa</taxon>
        <taxon>Arthropoda</taxon>
        <taxon>Hexapoda</taxon>
        <taxon>Insecta</taxon>
        <taxon>Pterygota</taxon>
        <taxon>Neoptera</taxon>
        <taxon>Paraneoptera</taxon>
        <taxon>Thysanoptera</taxon>
        <taxon>Terebrantia</taxon>
        <taxon>Thripoidea</taxon>
        <taxon>Thripidae</taxon>
        <taxon>Frankliniella</taxon>
    </lineage>
</organism>
<keyword evidence="1" id="KW-0347">Helicase</keyword>
<dbReference type="EMBL" id="JAHWGI010000635">
    <property type="protein sequence ID" value="KAK3916898.1"/>
    <property type="molecule type" value="Genomic_DNA"/>
</dbReference>
<dbReference type="PANTHER" id="PTHR47642:SF5">
    <property type="entry name" value="ATP-DEPENDENT DNA HELICASE"/>
    <property type="match status" value="1"/>
</dbReference>
<dbReference type="SUPFAM" id="SSF52540">
    <property type="entry name" value="P-loop containing nucleoside triphosphate hydrolases"/>
    <property type="match status" value="1"/>
</dbReference>
<name>A0AAE1H9J4_9NEOP</name>
<dbReference type="Gene3D" id="3.40.50.300">
    <property type="entry name" value="P-loop containing nucleotide triphosphate hydrolases"/>
    <property type="match status" value="1"/>
</dbReference>
<evidence type="ECO:0000313" key="1">
    <source>
        <dbReference type="EMBL" id="KAK3916898.1"/>
    </source>
</evidence>
<dbReference type="CDD" id="cd18809">
    <property type="entry name" value="SF1_C_RecD"/>
    <property type="match status" value="1"/>
</dbReference>
<dbReference type="InterPro" id="IPR027417">
    <property type="entry name" value="P-loop_NTPase"/>
</dbReference>
<dbReference type="InterPro" id="IPR051055">
    <property type="entry name" value="PIF1_helicase"/>
</dbReference>
<keyword evidence="1" id="KW-0378">Hydrolase</keyword>
<keyword evidence="1" id="KW-0067">ATP-binding</keyword>